<keyword evidence="4" id="KW-1185">Reference proteome</keyword>
<dbReference type="InterPro" id="IPR013783">
    <property type="entry name" value="Ig-like_fold"/>
</dbReference>
<dbReference type="EMBL" id="JBHTIV010000005">
    <property type="protein sequence ID" value="MFD0931568.1"/>
    <property type="molecule type" value="Genomic_DNA"/>
</dbReference>
<gene>
    <name evidence="3" type="ORF">ACFQ0R_03045</name>
</gene>
<name>A0ABW3GPE3_9FLAO</name>
<evidence type="ECO:0000256" key="1">
    <source>
        <dbReference type="ARBA" id="ARBA00006865"/>
    </source>
</evidence>
<dbReference type="Pfam" id="PF00722">
    <property type="entry name" value="Glyco_hydro_16"/>
    <property type="match status" value="1"/>
</dbReference>
<evidence type="ECO:0000259" key="2">
    <source>
        <dbReference type="PROSITE" id="PS51762"/>
    </source>
</evidence>
<dbReference type="Proteomes" id="UP001597049">
    <property type="component" value="Unassembled WGS sequence"/>
</dbReference>
<dbReference type="CDD" id="cd08023">
    <property type="entry name" value="GH16_laminarinase_like"/>
    <property type="match status" value="1"/>
</dbReference>
<dbReference type="RefSeq" id="WP_379656901.1">
    <property type="nucleotide sequence ID" value="NZ_JBHTIV010000005.1"/>
</dbReference>
<comment type="similarity">
    <text evidence="1">Belongs to the glycosyl hydrolase 16 family.</text>
</comment>
<dbReference type="SUPFAM" id="SSF49899">
    <property type="entry name" value="Concanavalin A-like lectins/glucanases"/>
    <property type="match status" value="1"/>
</dbReference>
<dbReference type="PANTHER" id="PTHR10963">
    <property type="entry name" value="GLYCOSYL HYDROLASE-RELATED"/>
    <property type="match status" value="1"/>
</dbReference>
<dbReference type="Gene3D" id="2.60.40.10">
    <property type="entry name" value="Immunoglobulins"/>
    <property type="match status" value="1"/>
</dbReference>
<reference evidence="4" key="1">
    <citation type="journal article" date="2019" name="Int. J. Syst. Evol. Microbiol.">
        <title>The Global Catalogue of Microorganisms (GCM) 10K type strain sequencing project: providing services to taxonomists for standard genome sequencing and annotation.</title>
        <authorList>
            <consortium name="The Broad Institute Genomics Platform"/>
            <consortium name="The Broad Institute Genome Sequencing Center for Infectious Disease"/>
            <person name="Wu L."/>
            <person name="Ma J."/>
        </authorList>
    </citation>
    <scope>NUCLEOTIDE SEQUENCE [LARGE SCALE GENOMIC DNA]</scope>
    <source>
        <strain evidence="4">CCUG 56752</strain>
    </source>
</reference>
<accession>A0ABW3GPE3</accession>
<sequence>MKNYNHFIISVLTLMLFISCQDDDNQFGAIEAPSNLQIEHTIVNADAENEFGDGSGMVNFTATADNAINYKFLFGDSNVENQTNGSASHAYALTGVNTYTVTVIASGVGGTTSSATSEVTVLSLFSDQRTKDLLTGGEGQSKTWYVAKEESGHLGVGPLDSATPDFFAAPANGLADCFYDEQITIADTGESALSFNHDNGGVTFFNAAFNSVGGGGGPDDQCLPFDVSGEKSLTLSSANSTLPSDLTVGTQLNISDDGFFSYYINTSSYEVLDIGEDYLFLRALSGQANPLAWYLKFTTNPDGSIGDSNSNELQTEYTDEVFSEEFDVNGAPDPNIWNLEIGNGDNGWGNEELQYYTEDNVIVEDGFLKITAKREQTNGFDFSSTRMTTLDKFDFEYGRIEVRAKLPEGGGTWPAIWMLGSNFPEVGWPETGEIDIMEHKGNDPGVVYGSLHFPGNSGGNAVSETTTVQSVSEEFNNYTVEWSADRILFAVNDEVYHEFTNTSSTPFNNPFFLILNVAMGGTFGGDVDPAFTESTMEVDYIRVYQ</sequence>
<dbReference type="InterPro" id="IPR000757">
    <property type="entry name" value="Beta-glucanase-like"/>
</dbReference>
<evidence type="ECO:0000313" key="3">
    <source>
        <dbReference type="EMBL" id="MFD0931568.1"/>
    </source>
</evidence>
<feature type="domain" description="GH16" evidence="2">
    <location>
        <begin position="326"/>
        <end position="545"/>
    </location>
</feature>
<dbReference type="PROSITE" id="PS51762">
    <property type="entry name" value="GH16_2"/>
    <property type="match status" value="1"/>
</dbReference>
<dbReference type="InterPro" id="IPR050546">
    <property type="entry name" value="Glycosyl_Hydrlase_16"/>
</dbReference>
<dbReference type="PROSITE" id="PS51257">
    <property type="entry name" value="PROKAR_LIPOPROTEIN"/>
    <property type="match status" value="1"/>
</dbReference>
<dbReference type="InterPro" id="IPR013320">
    <property type="entry name" value="ConA-like_dom_sf"/>
</dbReference>
<dbReference type="SUPFAM" id="SSF49299">
    <property type="entry name" value="PKD domain"/>
    <property type="match status" value="1"/>
</dbReference>
<protein>
    <submittedName>
        <fullName evidence="3">Family 16 glycosylhydrolase</fullName>
    </submittedName>
</protein>
<evidence type="ECO:0000313" key="4">
    <source>
        <dbReference type="Proteomes" id="UP001597049"/>
    </source>
</evidence>
<dbReference type="PANTHER" id="PTHR10963:SF55">
    <property type="entry name" value="GLYCOSIDE HYDROLASE FAMILY 16 PROTEIN"/>
    <property type="match status" value="1"/>
</dbReference>
<dbReference type="CDD" id="cd00146">
    <property type="entry name" value="PKD"/>
    <property type="match status" value="1"/>
</dbReference>
<organism evidence="3 4">
    <name type="scientific">Psychroflexus salinarum</name>
    <dbReference type="NCBI Taxonomy" id="546024"/>
    <lineage>
        <taxon>Bacteria</taxon>
        <taxon>Pseudomonadati</taxon>
        <taxon>Bacteroidota</taxon>
        <taxon>Flavobacteriia</taxon>
        <taxon>Flavobacteriales</taxon>
        <taxon>Flavobacteriaceae</taxon>
        <taxon>Psychroflexus</taxon>
    </lineage>
</organism>
<comment type="caution">
    <text evidence="3">The sequence shown here is derived from an EMBL/GenBank/DDBJ whole genome shotgun (WGS) entry which is preliminary data.</text>
</comment>
<proteinExistence type="inferred from homology"/>
<dbReference type="InterPro" id="IPR035986">
    <property type="entry name" value="PKD_dom_sf"/>
</dbReference>
<dbReference type="Gene3D" id="2.60.120.200">
    <property type="match status" value="1"/>
</dbReference>